<dbReference type="Proteomes" id="UP000317093">
    <property type="component" value="Chromosome"/>
</dbReference>
<dbReference type="Pfam" id="PF22011">
    <property type="entry name" value="DUF6931"/>
    <property type="match status" value="1"/>
</dbReference>
<evidence type="ECO:0000313" key="1">
    <source>
        <dbReference type="EMBL" id="QDU61954.1"/>
    </source>
</evidence>
<dbReference type="InterPro" id="IPR053855">
    <property type="entry name" value="DUF6931"/>
</dbReference>
<dbReference type="AlphaFoldDB" id="A0A518B4R6"/>
<keyword evidence="2" id="KW-1185">Reference proteome</keyword>
<dbReference type="EMBL" id="CP036279">
    <property type="protein sequence ID" value="QDU61954.1"/>
    <property type="molecule type" value="Genomic_DNA"/>
</dbReference>
<name>A0A518B4R6_9BACT</name>
<reference evidence="1 2" key="1">
    <citation type="submission" date="2019-02" db="EMBL/GenBank/DDBJ databases">
        <title>Deep-cultivation of Planctomycetes and their phenomic and genomic characterization uncovers novel biology.</title>
        <authorList>
            <person name="Wiegand S."/>
            <person name="Jogler M."/>
            <person name="Boedeker C."/>
            <person name="Pinto D."/>
            <person name="Vollmers J."/>
            <person name="Rivas-Marin E."/>
            <person name="Kohn T."/>
            <person name="Peeters S.H."/>
            <person name="Heuer A."/>
            <person name="Rast P."/>
            <person name="Oberbeckmann S."/>
            <person name="Bunk B."/>
            <person name="Jeske O."/>
            <person name="Meyerdierks A."/>
            <person name="Storesund J.E."/>
            <person name="Kallscheuer N."/>
            <person name="Luecker S."/>
            <person name="Lage O.M."/>
            <person name="Pohl T."/>
            <person name="Merkel B.J."/>
            <person name="Hornburger P."/>
            <person name="Mueller R.-W."/>
            <person name="Bruemmer F."/>
            <person name="Labrenz M."/>
            <person name="Spormann A.M."/>
            <person name="Op den Camp H."/>
            <person name="Overmann J."/>
            <person name="Amann R."/>
            <person name="Jetten M.S.M."/>
            <person name="Mascher T."/>
            <person name="Medema M.H."/>
            <person name="Devos D.P."/>
            <person name="Kaster A.-K."/>
            <person name="Ovreas L."/>
            <person name="Rohde M."/>
            <person name="Galperin M.Y."/>
            <person name="Jogler C."/>
        </authorList>
    </citation>
    <scope>NUCLEOTIDE SEQUENCE [LARGE SCALE GENOMIC DNA]</scope>
    <source>
        <strain evidence="1 2">Pan216</strain>
    </source>
</reference>
<evidence type="ECO:0000313" key="2">
    <source>
        <dbReference type="Proteomes" id="UP000317093"/>
    </source>
</evidence>
<accession>A0A518B4R6</accession>
<protein>
    <submittedName>
        <fullName evidence="1">Uncharacterized protein</fullName>
    </submittedName>
</protein>
<sequence length="201" mass="21362">MFQSDVAHGPAAIASSEQLLSRLDLSSKARDLLAGTESLDAYLESLVVAELYVDALGLLSYGLPIRRAVWWACLATWHGLGGKPLASDQVLQSAVVWVIAPTPATQSEAARLATMDQLETAAGFCAFAASKAGVIPRRGEPFTAQDATGAAGLVRSAVITAFAKGAEAGREITYRQMIDIAWDIAEGKALWYPWPREETAA</sequence>
<gene>
    <name evidence="1" type="ORF">Pan216_28200</name>
</gene>
<organism evidence="1 2">
    <name type="scientific">Kolteria novifilia</name>
    <dbReference type="NCBI Taxonomy" id="2527975"/>
    <lineage>
        <taxon>Bacteria</taxon>
        <taxon>Pseudomonadati</taxon>
        <taxon>Planctomycetota</taxon>
        <taxon>Planctomycetia</taxon>
        <taxon>Kolteriales</taxon>
        <taxon>Kolteriaceae</taxon>
        <taxon>Kolteria</taxon>
    </lineage>
</organism>
<dbReference type="OrthoDB" id="266694at2"/>
<proteinExistence type="predicted"/>
<dbReference type="RefSeq" id="WP_145258475.1">
    <property type="nucleotide sequence ID" value="NZ_CP036279.1"/>
</dbReference>
<dbReference type="KEGG" id="knv:Pan216_28200"/>